<evidence type="ECO:0000313" key="3">
    <source>
        <dbReference type="Proteomes" id="UP000662818"/>
    </source>
</evidence>
<dbReference type="SUPFAM" id="SSF51395">
    <property type="entry name" value="FMN-linked oxidoreductases"/>
    <property type="match status" value="1"/>
</dbReference>
<gene>
    <name evidence="2" type="ORF">CFH99_24485</name>
</gene>
<reference evidence="2 3" key="1">
    <citation type="submission" date="2017-06" db="EMBL/GenBank/DDBJ databases">
        <title>Complete Genome Sequence of the Soil Carbazole-Degrading Bacterium Nocardioides aromaticivorans IC177.</title>
        <authorList>
            <person name="Vejarano F."/>
            <person name="Suzuki-Minakuchi C."/>
            <person name="Ohtsubo Y."/>
            <person name="Tsuda M."/>
            <person name="Okada K."/>
            <person name="Nojiri H."/>
        </authorList>
    </citation>
    <scope>NUCLEOTIDE SEQUENCE [LARGE SCALE GENOMIC DNA]</scope>
    <source>
        <strain evidence="2 3">IC177</strain>
    </source>
</reference>
<protein>
    <submittedName>
        <fullName evidence="2">Alkene reductase</fullName>
    </submittedName>
</protein>
<dbReference type="PANTHER" id="PTHR22893">
    <property type="entry name" value="NADH OXIDOREDUCTASE-RELATED"/>
    <property type="match status" value="1"/>
</dbReference>
<dbReference type="InterPro" id="IPR013785">
    <property type="entry name" value="Aldolase_TIM"/>
</dbReference>
<proteinExistence type="predicted"/>
<organism evidence="2 3">
    <name type="scientific">Nocardioides aromaticivorans</name>
    <dbReference type="NCBI Taxonomy" id="200618"/>
    <lineage>
        <taxon>Bacteria</taxon>
        <taxon>Bacillati</taxon>
        <taxon>Actinomycetota</taxon>
        <taxon>Actinomycetes</taxon>
        <taxon>Propionibacteriales</taxon>
        <taxon>Nocardioidaceae</taxon>
        <taxon>Nocardioides</taxon>
    </lineage>
</organism>
<sequence>MTTLFDDYELTTNLRLANRIVLPPLTRNRATDDFVPTASMAEYYRQRATAGLLVTEGVAIAPAAVAYPRVPGLWTDAQEEAWASVVEAVHGEGAVIFAQLWHVGRVSHSLTQPGGTKPVAPSPIPVVGEQIMTSDGLVPFETPRELETDEIPSVVDQYVDAARRARRAGFDGVEIHAANGYLIDQFLNDESNRRTDRYGGDIEGRLRFLLDVVAAVSDAIGAERVGVRLSPSGTWMQTNDSDKRALYGAAVTALDEHGIAYLHLVEPTIAGAQSVTAAPDAIPSAYFRELFTGTLIVAGDHTFETGTQVVRKGTADLVAFGRAFISNPDLPARFESGLPLAEADRATFYTPGDRGYIDYPPFGEGR</sequence>
<dbReference type="CDD" id="cd02933">
    <property type="entry name" value="OYE_like_FMN"/>
    <property type="match status" value="1"/>
</dbReference>
<dbReference type="Proteomes" id="UP000662818">
    <property type="component" value="Chromosome"/>
</dbReference>
<dbReference type="Gene3D" id="3.20.20.70">
    <property type="entry name" value="Aldolase class I"/>
    <property type="match status" value="1"/>
</dbReference>
<keyword evidence="3" id="KW-1185">Reference proteome</keyword>
<dbReference type="EMBL" id="CP022295">
    <property type="protein sequence ID" value="QSR28784.1"/>
    <property type="molecule type" value="Genomic_DNA"/>
</dbReference>
<dbReference type="InterPro" id="IPR045247">
    <property type="entry name" value="Oye-like"/>
</dbReference>
<feature type="domain" description="NADH:flavin oxidoreductase/NADH oxidase N-terminal" evidence="1">
    <location>
        <begin position="13"/>
        <end position="340"/>
    </location>
</feature>
<evidence type="ECO:0000259" key="1">
    <source>
        <dbReference type="Pfam" id="PF00724"/>
    </source>
</evidence>
<dbReference type="Pfam" id="PF00724">
    <property type="entry name" value="Oxidored_FMN"/>
    <property type="match status" value="1"/>
</dbReference>
<dbReference type="RefSeq" id="WP_207007657.1">
    <property type="nucleotide sequence ID" value="NZ_CP022295.1"/>
</dbReference>
<dbReference type="PANTHER" id="PTHR22893:SF91">
    <property type="entry name" value="NADPH DEHYDROGENASE 2-RELATED"/>
    <property type="match status" value="1"/>
</dbReference>
<accession>A0ABX7PRZ9</accession>
<evidence type="ECO:0000313" key="2">
    <source>
        <dbReference type="EMBL" id="QSR28784.1"/>
    </source>
</evidence>
<name>A0ABX7PRZ9_9ACTN</name>
<dbReference type="InterPro" id="IPR001155">
    <property type="entry name" value="OxRdtase_FMN_N"/>
</dbReference>